<evidence type="ECO:0000256" key="6">
    <source>
        <dbReference type="ARBA" id="ARBA00023136"/>
    </source>
</evidence>
<feature type="transmembrane region" description="Helical" evidence="7">
    <location>
        <begin position="129"/>
        <end position="147"/>
    </location>
</feature>
<feature type="transmembrane region" description="Helical" evidence="7">
    <location>
        <begin position="31"/>
        <end position="50"/>
    </location>
</feature>
<keyword evidence="10" id="KW-1185">Reference proteome</keyword>
<dbReference type="EMBL" id="FQZB01000007">
    <property type="protein sequence ID" value="SHJ27196.1"/>
    <property type="molecule type" value="Genomic_DNA"/>
</dbReference>
<gene>
    <name evidence="9" type="ORF">SAMN02745163_01627</name>
</gene>
<feature type="transmembrane region" description="Helical" evidence="7">
    <location>
        <begin position="153"/>
        <end position="175"/>
    </location>
</feature>
<proteinExistence type="predicted"/>
<dbReference type="STRING" id="1121302.SAMN02745163_01627"/>
<keyword evidence="2" id="KW-1003">Cell membrane</keyword>
<dbReference type="PANTHER" id="PTHR14969:SF62">
    <property type="entry name" value="DECAPRENYLPHOSPHORYL-5-PHOSPHORIBOSE PHOSPHATASE RV3807C-RELATED"/>
    <property type="match status" value="1"/>
</dbReference>
<evidence type="ECO:0000256" key="5">
    <source>
        <dbReference type="ARBA" id="ARBA00022989"/>
    </source>
</evidence>
<dbReference type="PANTHER" id="PTHR14969">
    <property type="entry name" value="SPHINGOSINE-1-PHOSPHATE PHOSPHOHYDROLASE"/>
    <property type="match status" value="1"/>
</dbReference>
<keyword evidence="6 7" id="KW-0472">Membrane</keyword>
<evidence type="ECO:0000256" key="2">
    <source>
        <dbReference type="ARBA" id="ARBA00022475"/>
    </source>
</evidence>
<dbReference type="GO" id="GO:0005886">
    <property type="term" value="C:plasma membrane"/>
    <property type="evidence" value="ECO:0007669"/>
    <property type="project" value="UniProtKB-SubCell"/>
</dbReference>
<feature type="domain" description="Phosphatidic acid phosphatase type 2/haloperoxidase" evidence="8">
    <location>
        <begin position="58"/>
        <end position="168"/>
    </location>
</feature>
<dbReference type="InterPro" id="IPR036938">
    <property type="entry name" value="PAP2/HPO_sf"/>
</dbReference>
<evidence type="ECO:0000256" key="3">
    <source>
        <dbReference type="ARBA" id="ARBA00022692"/>
    </source>
</evidence>
<evidence type="ECO:0000313" key="9">
    <source>
        <dbReference type="EMBL" id="SHJ27196.1"/>
    </source>
</evidence>
<evidence type="ECO:0000256" key="4">
    <source>
        <dbReference type="ARBA" id="ARBA00022801"/>
    </source>
</evidence>
<dbReference type="Pfam" id="PF01569">
    <property type="entry name" value="PAP2"/>
    <property type="match status" value="1"/>
</dbReference>
<name>A0A1M6HY85_9CLOT</name>
<reference evidence="9 10" key="1">
    <citation type="submission" date="2016-11" db="EMBL/GenBank/DDBJ databases">
        <authorList>
            <person name="Jaros S."/>
            <person name="Januszkiewicz K."/>
            <person name="Wedrychowicz H."/>
        </authorList>
    </citation>
    <scope>NUCLEOTIDE SEQUENCE [LARGE SCALE GENOMIC DNA]</scope>
    <source>
        <strain evidence="9 10">DSM 21758</strain>
    </source>
</reference>
<dbReference type="Gene3D" id="1.20.144.10">
    <property type="entry name" value="Phosphatidic acid phosphatase type 2/haloperoxidase"/>
    <property type="match status" value="2"/>
</dbReference>
<protein>
    <submittedName>
        <fullName evidence="9">Undecaprenyl-diphosphatase</fullName>
    </submittedName>
</protein>
<dbReference type="OrthoDB" id="9789113at2"/>
<keyword evidence="5 7" id="KW-1133">Transmembrane helix</keyword>
<keyword evidence="3 7" id="KW-0812">Transmembrane</keyword>
<dbReference type="Proteomes" id="UP000184310">
    <property type="component" value="Unassembled WGS sequence"/>
</dbReference>
<evidence type="ECO:0000256" key="1">
    <source>
        <dbReference type="ARBA" id="ARBA00004651"/>
    </source>
</evidence>
<dbReference type="SMART" id="SM00014">
    <property type="entry name" value="acidPPc"/>
    <property type="match status" value="1"/>
</dbReference>
<feature type="transmembrane region" description="Helical" evidence="7">
    <location>
        <begin position="56"/>
        <end position="77"/>
    </location>
</feature>
<sequence length="185" mass="21102">MINLITNLDLKILLDIQQVFKTPFLDKSMPIITSLGNAGIFWIVISLILICTKKHRYIGILCLCSLIITSFLGEVIIKNIVQRNRPFIFLDNVKLLITPPNSYSFPSGHTAASFTSAAMLSHFFKKYRIIFFALAITIAFSRLYLLVHYPSDVLVGMLLGLFGYFATIKLFKLIIEKNYLKFNKN</sequence>
<evidence type="ECO:0000259" key="8">
    <source>
        <dbReference type="SMART" id="SM00014"/>
    </source>
</evidence>
<accession>A0A1M6HY85</accession>
<keyword evidence="4" id="KW-0378">Hydrolase</keyword>
<comment type="subcellular location">
    <subcellularLocation>
        <location evidence="1">Cell membrane</location>
        <topology evidence="1">Multi-pass membrane protein</topology>
    </subcellularLocation>
</comment>
<dbReference type="GO" id="GO:0016787">
    <property type="term" value="F:hydrolase activity"/>
    <property type="evidence" value="ECO:0007669"/>
    <property type="project" value="UniProtKB-KW"/>
</dbReference>
<dbReference type="AlphaFoldDB" id="A0A1M6HY85"/>
<dbReference type="InterPro" id="IPR000326">
    <property type="entry name" value="PAP2/HPO"/>
</dbReference>
<evidence type="ECO:0000313" key="10">
    <source>
        <dbReference type="Proteomes" id="UP000184310"/>
    </source>
</evidence>
<dbReference type="SUPFAM" id="SSF48317">
    <property type="entry name" value="Acid phosphatase/Vanadium-dependent haloperoxidase"/>
    <property type="match status" value="1"/>
</dbReference>
<evidence type="ECO:0000256" key="7">
    <source>
        <dbReference type="SAM" id="Phobius"/>
    </source>
</evidence>
<organism evidence="9 10">
    <name type="scientific">Clostridium cavendishii DSM 21758</name>
    <dbReference type="NCBI Taxonomy" id="1121302"/>
    <lineage>
        <taxon>Bacteria</taxon>
        <taxon>Bacillati</taxon>
        <taxon>Bacillota</taxon>
        <taxon>Clostridia</taxon>
        <taxon>Eubacteriales</taxon>
        <taxon>Clostridiaceae</taxon>
        <taxon>Clostridium</taxon>
    </lineage>
</organism>